<dbReference type="EMBL" id="RCHS01002956">
    <property type="protein sequence ID" value="RMX44776.1"/>
    <property type="molecule type" value="Genomic_DNA"/>
</dbReference>
<gene>
    <name evidence="1" type="ORF">pdam_00009179</name>
</gene>
<comment type="caution">
    <text evidence="1">The sequence shown here is derived from an EMBL/GenBank/DDBJ whole genome shotgun (WGS) entry which is preliminary data.</text>
</comment>
<sequence length="226" mass="26029">MENDGDEDESSDENQLTEVQCYYFSKGEAACSTSDSHSVHGRLKSHNSLWELLGASEFILSDIRDGCEIPLLTTPPRYWSKNNRSCLDNCDFVTEAIIELILKMIKFLEAINQDLYKFNFKYAAHNRALEYFSMGPFAFNFDFKSRYHHLDICPHHRQVYSGCSLMVENVSSCLMFFCLDYLLFSIFYQNFKAADPAFNLMKGDLCPSGSVINESKSIRTLFKKLD</sequence>
<evidence type="ECO:0000313" key="2">
    <source>
        <dbReference type="Proteomes" id="UP000275408"/>
    </source>
</evidence>
<reference evidence="1 2" key="1">
    <citation type="journal article" date="2018" name="Sci. Rep.">
        <title>Comparative analysis of the Pocillopora damicornis genome highlights role of immune system in coral evolution.</title>
        <authorList>
            <person name="Cunning R."/>
            <person name="Bay R.A."/>
            <person name="Gillette P."/>
            <person name="Baker A.C."/>
            <person name="Traylor-Knowles N."/>
        </authorList>
    </citation>
    <scope>NUCLEOTIDE SEQUENCE [LARGE SCALE GENOMIC DNA]</scope>
    <source>
        <strain evidence="1">RSMAS</strain>
        <tissue evidence="1">Whole animal</tissue>
    </source>
</reference>
<proteinExistence type="predicted"/>
<keyword evidence="2" id="KW-1185">Reference proteome</keyword>
<evidence type="ECO:0000313" key="1">
    <source>
        <dbReference type="EMBL" id="RMX44776.1"/>
    </source>
</evidence>
<name>A0A3M6TTU1_POCDA</name>
<accession>A0A3M6TTU1</accession>
<protein>
    <submittedName>
        <fullName evidence="1">Uncharacterized protein</fullName>
    </submittedName>
</protein>
<dbReference type="AlphaFoldDB" id="A0A3M6TTU1"/>
<organism evidence="1 2">
    <name type="scientific">Pocillopora damicornis</name>
    <name type="common">Cauliflower coral</name>
    <name type="synonym">Millepora damicornis</name>
    <dbReference type="NCBI Taxonomy" id="46731"/>
    <lineage>
        <taxon>Eukaryota</taxon>
        <taxon>Metazoa</taxon>
        <taxon>Cnidaria</taxon>
        <taxon>Anthozoa</taxon>
        <taxon>Hexacorallia</taxon>
        <taxon>Scleractinia</taxon>
        <taxon>Astrocoeniina</taxon>
        <taxon>Pocilloporidae</taxon>
        <taxon>Pocillopora</taxon>
    </lineage>
</organism>
<dbReference type="Proteomes" id="UP000275408">
    <property type="component" value="Unassembled WGS sequence"/>
</dbReference>